<name>A0A936ZSU3_9FLAO</name>
<gene>
    <name evidence="1" type="ORF">JJQ60_14725</name>
</gene>
<comment type="caution">
    <text evidence="1">The sequence shown here is derived from an EMBL/GenBank/DDBJ whole genome shotgun (WGS) entry which is preliminary data.</text>
</comment>
<keyword evidence="2" id="KW-1185">Reference proteome</keyword>
<dbReference type="RefSeq" id="WP_201921714.1">
    <property type="nucleotide sequence ID" value="NZ_JAERQJ010000006.1"/>
</dbReference>
<accession>A0A936ZSU3</accession>
<dbReference type="Proteomes" id="UP000651057">
    <property type="component" value="Unassembled WGS sequence"/>
</dbReference>
<dbReference type="EMBL" id="JAERQJ010000006">
    <property type="protein sequence ID" value="MBL0684782.1"/>
    <property type="molecule type" value="Genomic_DNA"/>
</dbReference>
<sequence>MKKYNITYHHFSITKWFFLIAVLFCLQGFSNYNSPEVKQITSELTIQPKQKQPFSTVCYQKKLKQHIDHCFVDKKHNTLAQLHTHSARTTINTYLLTFSFLDRLIIRISYPDEEESFQLV</sequence>
<reference evidence="1" key="1">
    <citation type="submission" date="2021-01" db="EMBL/GenBank/DDBJ databases">
        <authorList>
            <person name="Zhong Y.L."/>
        </authorList>
    </citation>
    <scope>NUCLEOTIDE SEQUENCE</scope>
    <source>
        <strain evidence="1">KCTC 23302</strain>
    </source>
</reference>
<organism evidence="1 2">
    <name type="scientific">Aquimarina mytili</name>
    <dbReference type="NCBI Taxonomy" id="874423"/>
    <lineage>
        <taxon>Bacteria</taxon>
        <taxon>Pseudomonadati</taxon>
        <taxon>Bacteroidota</taxon>
        <taxon>Flavobacteriia</taxon>
        <taxon>Flavobacteriales</taxon>
        <taxon>Flavobacteriaceae</taxon>
        <taxon>Aquimarina</taxon>
    </lineage>
</organism>
<evidence type="ECO:0000313" key="1">
    <source>
        <dbReference type="EMBL" id="MBL0684782.1"/>
    </source>
</evidence>
<dbReference type="AlphaFoldDB" id="A0A936ZSU3"/>
<evidence type="ECO:0000313" key="2">
    <source>
        <dbReference type="Proteomes" id="UP000651057"/>
    </source>
</evidence>
<protein>
    <submittedName>
        <fullName evidence="1">Uncharacterized protein</fullName>
    </submittedName>
</protein>
<proteinExistence type="predicted"/>